<feature type="compositionally biased region" description="Basic and acidic residues" evidence="1">
    <location>
        <begin position="50"/>
        <end position="140"/>
    </location>
</feature>
<proteinExistence type="predicted"/>
<feature type="region of interest" description="Disordered" evidence="1">
    <location>
        <begin position="1"/>
        <end position="38"/>
    </location>
</feature>
<organism evidence="2 3">
    <name type="scientific">Agromyces ramosus</name>
    <dbReference type="NCBI Taxonomy" id="33879"/>
    <lineage>
        <taxon>Bacteria</taxon>
        <taxon>Bacillati</taxon>
        <taxon>Actinomycetota</taxon>
        <taxon>Actinomycetes</taxon>
        <taxon>Micrococcales</taxon>
        <taxon>Microbacteriaceae</taxon>
        <taxon>Agromyces</taxon>
    </lineage>
</organism>
<comment type="caution">
    <text evidence="2">The sequence shown here is derived from an EMBL/GenBank/DDBJ whole genome shotgun (WGS) entry which is preliminary data.</text>
</comment>
<reference evidence="2 3" key="1">
    <citation type="submission" date="2023-07" db="EMBL/GenBank/DDBJ databases">
        <title>Comparative genomics of wheat-associated soil bacteria to identify genetic determinants of phenazine resistance.</title>
        <authorList>
            <person name="Mouncey N."/>
        </authorList>
    </citation>
    <scope>NUCLEOTIDE SEQUENCE [LARGE SCALE GENOMIC DNA]</scope>
    <source>
        <strain evidence="2 3">V3I3</strain>
    </source>
</reference>
<dbReference type="Proteomes" id="UP001239083">
    <property type="component" value="Unassembled WGS sequence"/>
</dbReference>
<evidence type="ECO:0000313" key="3">
    <source>
        <dbReference type="Proteomes" id="UP001239083"/>
    </source>
</evidence>
<evidence type="ECO:0000313" key="2">
    <source>
        <dbReference type="EMBL" id="MDQ0892855.1"/>
    </source>
</evidence>
<sequence>MPTASAPPGESRRTRVSPNRNHAHCAAATDEEGDRPRQEHLAELLVALDRRHRADPLGERLARGDRDGHEHEHDQCPERRHDPEATPRGRPECAEEQREYRERCEHDHRVHDERVERETRHLEHVLGSDSGDVRSIHGEDTMQPPDRFTVAAE</sequence>
<name>A0ABU0R447_9MICO</name>
<accession>A0ABU0R447</accession>
<gene>
    <name evidence="2" type="ORF">QFZ26_000410</name>
</gene>
<keyword evidence="3" id="KW-1185">Reference proteome</keyword>
<feature type="region of interest" description="Disordered" evidence="1">
    <location>
        <begin position="50"/>
        <end position="153"/>
    </location>
</feature>
<dbReference type="EMBL" id="JAUSYY010000001">
    <property type="protein sequence ID" value="MDQ0892855.1"/>
    <property type="molecule type" value="Genomic_DNA"/>
</dbReference>
<evidence type="ECO:0000256" key="1">
    <source>
        <dbReference type="SAM" id="MobiDB-lite"/>
    </source>
</evidence>
<protein>
    <submittedName>
        <fullName evidence="2">Uncharacterized protein</fullName>
    </submittedName>
</protein>